<dbReference type="InterPro" id="IPR038717">
    <property type="entry name" value="Tc1-like_DDE_dom"/>
</dbReference>
<proteinExistence type="predicted"/>
<dbReference type="Proteomes" id="UP000681967">
    <property type="component" value="Unassembled WGS sequence"/>
</dbReference>
<gene>
    <name evidence="4" type="ORF">BYL167_LOCUS28383</name>
    <name evidence="3" type="ORF">CJN711_LOCUS30207</name>
</gene>
<accession>A0A815WT61</accession>
<dbReference type="EMBL" id="CAJOBH010040030">
    <property type="protein sequence ID" value="CAF4323683.1"/>
    <property type="molecule type" value="Genomic_DNA"/>
</dbReference>
<evidence type="ECO:0000313" key="5">
    <source>
        <dbReference type="Proteomes" id="UP000663855"/>
    </source>
</evidence>
<dbReference type="Gene3D" id="3.30.420.10">
    <property type="entry name" value="Ribonuclease H-like superfamily/Ribonuclease H"/>
    <property type="match status" value="1"/>
</dbReference>
<dbReference type="EMBL" id="CAJNOV010014372">
    <property type="protein sequence ID" value="CAF1548247.1"/>
    <property type="molecule type" value="Genomic_DNA"/>
</dbReference>
<dbReference type="PANTHER" id="PTHR46060">
    <property type="entry name" value="MARINER MOS1 TRANSPOSASE-LIKE PROTEIN"/>
    <property type="match status" value="1"/>
</dbReference>
<reference evidence="3" key="1">
    <citation type="submission" date="2021-02" db="EMBL/GenBank/DDBJ databases">
        <authorList>
            <person name="Nowell W R."/>
        </authorList>
    </citation>
    <scope>NUCLEOTIDE SEQUENCE</scope>
</reference>
<feature type="domain" description="Tc1-like transposase DDE" evidence="2">
    <location>
        <begin position="81"/>
        <end position="226"/>
    </location>
</feature>
<dbReference type="AlphaFoldDB" id="A0A815WT61"/>
<sequence>MKRSGRPKSLSDRNLRELKRLVHADNRLSAVKITTDLNMSLSKPVSKRTVHRYLKKLGYEYTVKIKKQWLSAKHRKARVQCDESTFYVQKRKNQIKIWRTNDERLLPDCIQQMNTGDGGKVGIWGGISGAGTTMARIFEETMNGTVYCDVLQQELKQSMGKLSNKTAYTFQQDRAPWHASNLVKEKIKKLKLNVLEWPVKSPDLNPIEMLWSILDKKLAAKPIYSIMELRQRLEEEWNGISQSS</sequence>
<dbReference type="GO" id="GO:0015074">
    <property type="term" value="P:DNA integration"/>
    <property type="evidence" value="ECO:0007669"/>
    <property type="project" value="InterPro"/>
</dbReference>
<evidence type="ECO:0008006" key="6">
    <source>
        <dbReference type="Google" id="ProtNLM"/>
    </source>
</evidence>
<dbReference type="InterPro" id="IPR036397">
    <property type="entry name" value="RNaseH_sf"/>
</dbReference>
<dbReference type="Pfam" id="PF01498">
    <property type="entry name" value="HTH_Tnp_Tc3_2"/>
    <property type="match status" value="1"/>
</dbReference>
<dbReference type="InterPro" id="IPR052709">
    <property type="entry name" value="Transposase-MT_Hybrid"/>
</dbReference>
<dbReference type="InterPro" id="IPR002492">
    <property type="entry name" value="Transposase_Tc1-like"/>
</dbReference>
<dbReference type="PANTHER" id="PTHR46060:SF1">
    <property type="entry name" value="MARINER MOS1 TRANSPOSASE-LIKE PROTEIN"/>
    <property type="match status" value="1"/>
</dbReference>
<evidence type="ECO:0000259" key="1">
    <source>
        <dbReference type="Pfam" id="PF01498"/>
    </source>
</evidence>
<dbReference type="Pfam" id="PF13358">
    <property type="entry name" value="DDE_3"/>
    <property type="match status" value="1"/>
</dbReference>
<evidence type="ECO:0000313" key="4">
    <source>
        <dbReference type="EMBL" id="CAF4323683.1"/>
    </source>
</evidence>
<dbReference type="GO" id="GO:0006313">
    <property type="term" value="P:DNA transposition"/>
    <property type="evidence" value="ECO:0007669"/>
    <property type="project" value="InterPro"/>
</dbReference>
<feature type="domain" description="Transposase Tc1-like" evidence="1">
    <location>
        <begin position="16"/>
        <end position="80"/>
    </location>
</feature>
<organism evidence="3 5">
    <name type="scientific">Rotaria magnacalcarata</name>
    <dbReference type="NCBI Taxonomy" id="392030"/>
    <lineage>
        <taxon>Eukaryota</taxon>
        <taxon>Metazoa</taxon>
        <taxon>Spiralia</taxon>
        <taxon>Gnathifera</taxon>
        <taxon>Rotifera</taxon>
        <taxon>Eurotatoria</taxon>
        <taxon>Bdelloidea</taxon>
        <taxon>Philodinida</taxon>
        <taxon>Philodinidae</taxon>
        <taxon>Rotaria</taxon>
    </lineage>
</organism>
<dbReference type="GO" id="GO:0003677">
    <property type="term" value="F:DNA binding"/>
    <property type="evidence" value="ECO:0007669"/>
    <property type="project" value="InterPro"/>
</dbReference>
<name>A0A815WT61_9BILA</name>
<dbReference type="Proteomes" id="UP000663855">
    <property type="component" value="Unassembled WGS sequence"/>
</dbReference>
<comment type="caution">
    <text evidence="3">The sequence shown here is derived from an EMBL/GenBank/DDBJ whole genome shotgun (WGS) entry which is preliminary data.</text>
</comment>
<evidence type="ECO:0000313" key="3">
    <source>
        <dbReference type="EMBL" id="CAF1548247.1"/>
    </source>
</evidence>
<evidence type="ECO:0000259" key="2">
    <source>
        <dbReference type="Pfam" id="PF13358"/>
    </source>
</evidence>
<protein>
    <recommendedName>
        <fullName evidence="6">Transposase</fullName>
    </recommendedName>
</protein>